<proteinExistence type="predicted"/>
<dbReference type="InterPro" id="IPR010994">
    <property type="entry name" value="RuvA_2-like"/>
</dbReference>
<evidence type="ECO:0000313" key="6">
    <source>
        <dbReference type="Proteomes" id="UP000230340"/>
    </source>
</evidence>
<dbReference type="InterPro" id="IPR027421">
    <property type="entry name" value="DNA_pol_lamdba_lyase_dom_sf"/>
</dbReference>
<dbReference type="InterPro" id="IPR002054">
    <property type="entry name" value="DNA-dir_DNA_pol_X"/>
</dbReference>
<dbReference type="Pfam" id="PF14791">
    <property type="entry name" value="DNA_pol_B_thumb"/>
    <property type="match status" value="1"/>
</dbReference>
<name>A0A2H0XEB0_UNCKA</name>
<dbReference type="SUPFAM" id="SSF89550">
    <property type="entry name" value="PHP domain-like"/>
    <property type="match status" value="1"/>
</dbReference>
<dbReference type="InterPro" id="IPR010996">
    <property type="entry name" value="HHH_MUS81"/>
</dbReference>
<dbReference type="AlphaFoldDB" id="A0A2H0XEB0"/>
<dbReference type="InterPro" id="IPR047967">
    <property type="entry name" value="PolX_PHP"/>
</dbReference>
<dbReference type="Pfam" id="PF14716">
    <property type="entry name" value="HHH_8"/>
    <property type="match status" value="1"/>
</dbReference>
<feature type="domain" description="Polymerase/histidinol phosphatase N-terminal" evidence="3">
    <location>
        <begin position="344"/>
        <end position="424"/>
    </location>
</feature>
<comment type="caution">
    <text evidence="5">The sequence shown here is derived from an EMBL/GenBank/DDBJ whole genome shotgun (WGS) entry which is preliminary data.</text>
</comment>
<evidence type="ECO:0000256" key="1">
    <source>
        <dbReference type="ARBA" id="ARBA00022679"/>
    </source>
</evidence>
<sequence length="580" mass="64904">MEDFKKFSNSNLARMFNEIAAVYEVTGQSFFRTRAYQNAAIAINSSSSQIRDLWDEEKLDTVAGLGTAIISYLDEYFKTGKVSHFDFVRKNVPTGMFNLLDIPGIGPKTAFRLAGELEISSREDLISACKLGKIASLKGFGEKSQSDLLNSALTPRIKKDRVLLFTALTIADDFKKYMQKCSSVIACDFLGSLRRRVATVGDIDLSVATGSPEVVIDHFCKYKEVAKVENGGNKKASVILKNDQRVDLMTGDQASYGTLLAHLTGSKLHNIALRTYALERGFSISEYGIKKPSGEQEKFKTEKEMYEFLGLEYIPPELREGGEEISVALNHKLPDLVDSLDIKGDLQMHTIYSDGVNTIKEMADKAINLGYEYIGITDHSLSPNTHTEKEIVGAVNRYYQEIAQFNYPKSNIRVLLGTECNILSDGRLSLSDNILSIFDFAIASIHTAFNQPKDQITERLLNAVSNPYINFIGHPSGRVLLERLAYDVDWGQFFSYCIKYKKPIEINAFPTRLDLADDLVKKAKDLGIKFIINTDSHSTAHMDYMKYGVFTARRGWCSKEDILNAQSFSVIAKALSLRNL</sequence>
<dbReference type="PANTHER" id="PTHR36928:SF1">
    <property type="entry name" value="PHOSPHATASE YCDX-RELATED"/>
    <property type="match status" value="1"/>
</dbReference>
<dbReference type="NCBIfam" id="NF006375">
    <property type="entry name" value="PRK08609.1"/>
    <property type="match status" value="1"/>
</dbReference>
<dbReference type="InterPro" id="IPR050243">
    <property type="entry name" value="PHP_phosphatase"/>
</dbReference>
<reference evidence="6" key="1">
    <citation type="submission" date="2017-09" db="EMBL/GenBank/DDBJ databases">
        <title>Depth-based differentiation of microbial function through sediment-hosted aquifers and enrichment of novel symbionts in the deep terrestrial subsurface.</title>
        <authorList>
            <person name="Probst A.J."/>
            <person name="Ladd B."/>
            <person name="Jarett J.K."/>
            <person name="Geller-Mcgrath D.E."/>
            <person name="Sieber C.M.K."/>
            <person name="Emerson J.B."/>
            <person name="Anantharaman K."/>
            <person name="Thomas B.C."/>
            <person name="Malmstrom R."/>
            <person name="Stieglmeier M."/>
            <person name="Klingl A."/>
            <person name="Woyke T."/>
            <person name="Ryan C.M."/>
            <person name="Banfield J.F."/>
        </authorList>
    </citation>
    <scope>NUCLEOTIDE SEQUENCE [LARGE SCALE GENOMIC DNA]</scope>
</reference>
<evidence type="ECO:0000256" key="2">
    <source>
        <dbReference type="ARBA" id="ARBA00022695"/>
    </source>
</evidence>
<feature type="domain" description="DNA-directed DNA polymerase X" evidence="4">
    <location>
        <begin position="7"/>
        <end position="320"/>
    </location>
</feature>
<evidence type="ECO:0000313" key="5">
    <source>
        <dbReference type="EMBL" id="PIS23191.1"/>
    </source>
</evidence>
<dbReference type="SMART" id="SM00483">
    <property type="entry name" value="POLXc"/>
    <property type="match status" value="1"/>
</dbReference>
<dbReference type="Pfam" id="PF02811">
    <property type="entry name" value="PHP"/>
    <property type="match status" value="1"/>
</dbReference>
<dbReference type="SUPFAM" id="SSF47802">
    <property type="entry name" value="DNA polymerase beta, N-terminal domain-like"/>
    <property type="match status" value="1"/>
</dbReference>
<dbReference type="InterPro" id="IPR003141">
    <property type="entry name" value="Pol/His_phosphatase_N"/>
</dbReference>
<dbReference type="GO" id="GO:0005829">
    <property type="term" value="C:cytosol"/>
    <property type="evidence" value="ECO:0007669"/>
    <property type="project" value="TreeGrafter"/>
</dbReference>
<dbReference type="Gene3D" id="3.30.210.10">
    <property type="entry name" value="DNA polymerase, thumb domain"/>
    <property type="match status" value="1"/>
</dbReference>
<protein>
    <submittedName>
        <fullName evidence="5">DNA polymerase III</fullName>
    </submittedName>
</protein>
<dbReference type="GO" id="GO:0003677">
    <property type="term" value="F:DNA binding"/>
    <property type="evidence" value="ECO:0007669"/>
    <property type="project" value="InterPro"/>
</dbReference>
<keyword evidence="1" id="KW-0808">Transferase</keyword>
<dbReference type="InterPro" id="IPR004013">
    <property type="entry name" value="PHP_dom"/>
</dbReference>
<dbReference type="GO" id="GO:0008270">
    <property type="term" value="F:zinc ion binding"/>
    <property type="evidence" value="ECO:0007669"/>
    <property type="project" value="TreeGrafter"/>
</dbReference>
<organism evidence="5 6">
    <name type="scientific">candidate division WWE3 bacterium CG08_land_8_20_14_0_20_40_13</name>
    <dbReference type="NCBI Taxonomy" id="1975084"/>
    <lineage>
        <taxon>Bacteria</taxon>
        <taxon>Katanobacteria</taxon>
    </lineage>
</organism>
<dbReference type="PIRSF" id="PIRSF005047">
    <property type="entry name" value="UCP005047_YshC"/>
    <property type="match status" value="1"/>
</dbReference>
<dbReference type="InterPro" id="IPR022311">
    <property type="entry name" value="PolX-like"/>
</dbReference>
<keyword evidence="2" id="KW-0548">Nucleotidyltransferase</keyword>
<dbReference type="GO" id="GO:0003887">
    <property type="term" value="F:DNA-directed DNA polymerase activity"/>
    <property type="evidence" value="ECO:0007669"/>
    <property type="project" value="InterPro"/>
</dbReference>
<dbReference type="InterPro" id="IPR016195">
    <property type="entry name" value="Pol/histidinol_Pase-like"/>
</dbReference>
<dbReference type="CDD" id="cd07436">
    <property type="entry name" value="PHP_PolX"/>
    <property type="match status" value="1"/>
</dbReference>
<dbReference type="Gene3D" id="1.10.150.20">
    <property type="entry name" value="5' to 3' exonuclease, C-terminal subdomain"/>
    <property type="match status" value="1"/>
</dbReference>
<dbReference type="Pfam" id="PF14520">
    <property type="entry name" value="HHH_5"/>
    <property type="match status" value="1"/>
</dbReference>
<dbReference type="Proteomes" id="UP000230340">
    <property type="component" value="Unassembled WGS sequence"/>
</dbReference>
<dbReference type="SUPFAM" id="SSF81301">
    <property type="entry name" value="Nucleotidyltransferase"/>
    <property type="match status" value="1"/>
</dbReference>
<dbReference type="InterPro" id="IPR029398">
    <property type="entry name" value="PolB_thumb"/>
</dbReference>
<dbReference type="PANTHER" id="PTHR36928">
    <property type="entry name" value="PHOSPHATASE YCDX-RELATED"/>
    <property type="match status" value="1"/>
</dbReference>
<dbReference type="GO" id="GO:0042578">
    <property type="term" value="F:phosphoric ester hydrolase activity"/>
    <property type="evidence" value="ECO:0007669"/>
    <property type="project" value="TreeGrafter"/>
</dbReference>
<dbReference type="InterPro" id="IPR043519">
    <property type="entry name" value="NT_sf"/>
</dbReference>
<dbReference type="SUPFAM" id="SSF47781">
    <property type="entry name" value="RuvA domain 2-like"/>
    <property type="match status" value="1"/>
</dbReference>
<gene>
    <name evidence="5" type="ORF">COT49_01375</name>
</gene>
<evidence type="ECO:0000259" key="4">
    <source>
        <dbReference type="SMART" id="SM00483"/>
    </source>
</evidence>
<dbReference type="Gene3D" id="1.10.150.110">
    <property type="entry name" value="DNA polymerase beta, N-terminal domain-like"/>
    <property type="match status" value="1"/>
</dbReference>
<dbReference type="SMART" id="SM00481">
    <property type="entry name" value="POLIIIAc"/>
    <property type="match status" value="1"/>
</dbReference>
<evidence type="ECO:0000259" key="3">
    <source>
        <dbReference type="SMART" id="SM00481"/>
    </source>
</evidence>
<dbReference type="InterPro" id="IPR037160">
    <property type="entry name" value="DNA_Pol_thumb_sf"/>
</dbReference>
<accession>A0A2H0XEB0</accession>
<dbReference type="CDD" id="cd00141">
    <property type="entry name" value="NT_POLXc"/>
    <property type="match status" value="1"/>
</dbReference>
<dbReference type="EMBL" id="PEYT01000009">
    <property type="protein sequence ID" value="PIS23191.1"/>
    <property type="molecule type" value="Genomic_DNA"/>
</dbReference>
<dbReference type="Gene3D" id="3.30.460.10">
    <property type="entry name" value="Beta Polymerase, domain 2"/>
    <property type="match status" value="1"/>
</dbReference>
<dbReference type="Gene3D" id="3.20.20.140">
    <property type="entry name" value="Metal-dependent hydrolases"/>
    <property type="match status" value="1"/>
</dbReference>